<evidence type="ECO:0000256" key="4">
    <source>
        <dbReference type="RuleBase" id="RU000461"/>
    </source>
</evidence>
<dbReference type="Pfam" id="PF00067">
    <property type="entry name" value="p450"/>
    <property type="match status" value="1"/>
</dbReference>
<comment type="caution">
    <text evidence="5">The sequence shown here is derived from an EMBL/GenBank/DDBJ whole genome shotgun (WGS) entry which is preliminary data.</text>
</comment>
<keyword evidence="3 4" id="KW-0349">Heme</keyword>
<gene>
    <name evidence="5" type="ORF">Pth03_11280</name>
</gene>
<dbReference type="EMBL" id="BOOR01000007">
    <property type="protein sequence ID" value="GII52739.1"/>
    <property type="molecule type" value="Genomic_DNA"/>
</dbReference>
<dbReference type="InterPro" id="IPR017972">
    <property type="entry name" value="Cyt_P450_CS"/>
</dbReference>
<dbReference type="PANTHER" id="PTHR24305">
    <property type="entry name" value="CYTOCHROME P450"/>
    <property type="match status" value="1"/>
</dbReference>
<keyword evidence="3 4" id="KW-0479">Metal-binding</keyword>
<keyword evidence="6" id="KW-1185">Reference proteome</keyword>
<dbReference type="InterPro" id="IPR002401">
    <property type="entry name" value="Cyt_P450_E_grp-I"/>
</dbReference>
<dbReference type="InterPro" id="IPR036396">
    <property type="entry name" value="Cyt_P450_sf"/>
</dbReference>
<evidence type="ECO:0000256" key="3">
    <source>
        <dbReference type="PIRSR" id="PIRSR602401-1"/>
    </source>
</evidence>
<keyword evidence="4" id="KW-0503">Monooxygenase</keyword>
<protein>
    <submittedName>
        <fullName evidence="5">Epi-isozizaene 5-monooxygenase/(E)-beta-farnesene synthase</fullName>
    </submittedName>
</protein>
<comment type="similarity">
    <text evidence="2 4">Belongs to the cytochrome P450 family.</text>
</comment>
<dbReference type="AlphaFoldDB" id="A0A8J3V2B1"/>
<evidence type="ECO:0000313" key="6">
    <source>
        <dbReference type="Proteomes" id="UP000605992"/>
    </source>
</evidence>
<dbReference type="SUPFAM" id="SSF48264">
    <property type="entry name" value="Cytochrome P450"/>
    <property type="match status" value="1"/>
</dbReference>
<dbReference type="InterPro" id="IPR050121">
    <property type="entry name" value="Cytochrome_P450_monoxygenase"/>
</dbReference>
<sequence length="473" mass="52288">MRQLSAVTVHDLPGPRALPLVGNLPQMLRGGTPHRVLQRWCDRYGPTFRVTFPAGPAVVTADPLIVDTVLRDRPDRFRRGARVTRIIDEAGVHGVFTAEGDEWRRLRRMATRSLNASYVRAYFTTLSRVNQRLEGRWSAAAAGGERIDVLDVMMRYTLDVTVGLTMGHDLNSLEHLDDGLQRRLPGIFPEIGRRLNAPLPYWRLFRMPRDRRLDAIVAELDELVRDRFEHARRRMATGAQPENFLEALVGPVGDEPSFTHEELFGNVLTMMLAGEDTTSSTAAWAIHYLAHDPDAQRRVRAEVDEVVGAGTVGDPETVRRLTYTEAVVLEAMRLRPVAPQLAVEPLQGTLVEGDGLSVAVQAGTPIIALTGYGARDETVFPNPGEFRPQRWLDGSVADRTHAPRFLPFGSGPRFCPGRNLAILEATLIAATTCRDFDIAPDTSAGPVGERAAFTVFPTNLRVTLARRPSDGAS</sequence>
<dbReference type="PROSITE" id="PS00086">
    <property type="entry name" value="CYTOCHROME_P450"/>
    <property type="match status" value="1"/>
</dbReference>
<dbReference type="GO" id="GO:0004497">
    <property type="term" value="F:monooxygenase activity"/>
    <property type="evidence" value="ECO:0007669"/>
    <property type="project" value="UniProtKB-KW"/>
</dbReference>
<evidence type="ECO:0000313" key="5">
    <source>
        <dbReference type="EMBL" id="GII52739.1"/>
    </source>
</evidence>
<dbReference type="PANTHER" id="PTHR24305:SF166">
    <property type="entry name" value="CYTOCHROME P450 12A4, MITOCHONDRIAL-RELATED"/>
    <property type="match status" value="1"/>
</dbReference>
<evidence type="ECO:0000256" key="1">
    <source>
        <dbReference type="ARBA" id="ARBA00001971"/>
    </source>
</evidence>
<dbReference type="GO" id="GO:0005506">
    <property type="term" value="F:iron ion binding"/>
    <property type="evidence" value="ECO:0007669"/>
    <property type="project" value="InterPro"/>
</dbReference>
<dbReference type="PRINTS" id="PR00385">
    <property type="entry name" value="P450"/>
</dbReference>
<organism evidence="5 6">
    <name type="scientific">Planotetraspora thailandica</name>
    <dbReference type="NCBI Taxonomy" id="487172"/>
    <lineage>
        <taxon>Bacteria</taxon>
        <taxon>Bacillati</taxon>
        <taxon>Actinomycetota</taxon>
        <taxon>Actinomycetes</taxon>
        <taxon>Streptosporangiales</taxon>
        <taxon>Streptosporangiaceae</taxon>
        <taxon>Planotetraspora</taxon>
    </lineage>
</organism>
<accession>A0A8J3V2B1</accession>
<dbReference type="GO" id="GO:0020037">
    <property type="term" value="F:heme binding"/>
    <property type="evidence" value="ECO:0007669"/>
    <property type="project" value="InterPro"/>
</dbReference>
<keyword evidence="4" id="KW-0560">Oxidoreductase</keyword>
<name>A0A8J3V2B1_9ACTN</name>
<dbReference type="PRINTS" id="PR00463">
    <property type="entry name" value="EP450I"/>
</dbReference>
<dbReference type="GO" id="GO:0016705">
    <property type="term" value="F:oxidoreductase activity, acting on paired donors, with incorporation or reduction of molecular oxygen"/>
    <property type="evidence" value="ECO:0007669"/>
    <property type="project" value="InterPro"/>
</dbReference>
<dbReference type="RefSeq" id="WP_203943034.1">
    <property type="nucleotide sequence ID" value="NZ_BOOR01000007.1"/>
</dbReference>
<proteinExistence type="inferred from homology"/>
<dbReference type="Proteomes" id="UP000605992">
    <property type="component" value="Unassembled WGS sequence"/>
</dbReference>
<feature type="binding site" description="axial binding residue" evidence="3">
    <location>
        <position position="415"/>
    </location>
    <ligand>
        <name>heme</name>
        <dbReference type="ChEBI" id="CHEBI:30413"/>
    </ligand>
    <ligandPart>
        <name>Fe</name>
        <dbReference type="ChEBI" id="CHEBI:18248"/>
    </ligandPart>
</feature>
<keyword evidence="3 4" id="KW-0408">Iron</keyword>
<comment type="cofactor">
    <cofactor evidence="1 3">
        <name>heme</name>
        <dbReference type="ChEBI" id="CHEBI:30413"/>
    </cofactor>
</comment>
<dbReference type="InterPro" id="IPR001128">
    <property type="entry name" value="Cyt_P450"/>
</dbReference>
<reference evidence="5" key="1">
    <citation type="submission" date="2021-01" db="EMBL/GenBank/DDBJ databases">
        <title>Whole genome shotgun sequence of Planotetraspora thailandica NBRC 104271.</title>
        <authorList>
            <person name="Komaki H."/>
            <person name="Tamura T."/>
        </authorList>
    </citation>
    <scope>NUCLEOTIDE SEQUENCE</scope>
    <source>
        <strain evidence="5">NBRC 104271</strain>
    </source>
</reference>
<evidence type="ECO:0000256" key="2">
    <source>
        <dbReference type="ARBA" id="ARBA00010617"/>
    </source>
</evidence>
<dbReference type="Gene3D" id="1.10.630.10">
    <property type="entry name" value="Cytochrome P450"/>
    <property type="match status" value="1"/>
</dbReference>